<dbReference type="InterPro" id="IPR000917">
    <property type="entry name" value="Sulfatase_N"/>
</dbReference>
<evidence type="ECO:0000256" key="6">
    <source>
        <dbReference type="SAM" id="MobiDB-lite"/>
    </source>
</evidence>
<name>A0A6J4PVF1_9ACTN</name>
<dbReference type="CDD" id="cd16147">
    <property type="entry name" value="G6S"/>
    <property type="match status" value="1"/>
</dbReference>
<evidence type="ECO:0000256" key="1">
    <source>
        <dbReference type="ARBA" id="ARBA00008779"/>
    </source>
</evidence>
<gene>
    <name evidence="8" type="ORF">AVDCRST_MAG03-2521</name>
</gene>
<protein>
    <submittedName>
        <fullName evidence="8">Choline-sulfatase</fullName>
        <ecNumber evidence="8">3.1.6.6</ecNumber>
    </submittedName>
</protein>
<keyword evidence="2" id="KW-0732">Signal</keyword>
<sequence>MNPASHPKVGTTCRGPGTSAVAHLLPLAVLAVLGLLGCAPSEETTASDSPNVLLVLTDDQPATTVRHMPKLGEFVGERGLTFERAYLADPLCCPSRATILTGKYTHNHRITNNHHRKGGARQFREEGLHRDTIGTRLEEAGYATGYFGKWMNGYEGRHVPPGWGRWFAFSGDLNRLDSYEVNADGQRRVFPREQNETDLLRKEAEDFVRDHRDEPWMALVATHAPHGPYWPPERHEGSFDGVKLPRTPAFDEDDVSGKPEAYRRPPLSDQEKRQLRRSYEGKLEALQGVDDLVGGLVGVLKETGQLENTYVVYLTDNGYLLGEHRHEAKGKPYEGSIRTPLLVRGPGVPAGESRGQIVANVDLAPTIAGWTGASPPENPDGRSLAPLLTSSPSGSWRKALLIEHFVGSDWTGLRTRTHTYVEHEGGDKELYDMRKDHYQLENIHDRADDALLNTLEERLQDLKDCAGAQCREAER</sequence>
<feature type="modified residue" description="3-oxoalanine (Cys)" evidence="5">
    <location>
        <position position="92"/>
    </location>
</feature>
<dbReference type="Gene3D" id="3.40.720.10">
    <property type="entry name" value="Alkaline Phosphatase, subunit A"/>
    <property type="match status" value="1"/>
</dbReference>
<dbReference type="InterPro" id="IPR017850">
    <property type="entry name" value="Alkaline_phosphatase_core_sf"/>
</dbReference>
<dbReference type="EC" id="3.1.6.6" evidence="8"/>
<dbReference type="InterPro" id="IPR012251">
    <property type="entry name" value="GlcNAc_6-SO4ase"/>
</dbReference>
<dbReference type="AlphaFoldDB" id="A0A6J4PVF1"/>
<dbReference type="PROSITE" id="PS00523">
    <property type="entry name" value="SULFATASE_1"/>
    <property type="match status" value="1"/>
</dbReference>
<keyword evidence="3 8" id="KW-0378">Hydrolase</keyword>
<reference evidence="8" key="1">
    <citation type="submission" date="2020-02" db="EMBL/GenBank/DDBJ databases">
        <authorList>
            <person name="Meier V. D."/>
        </authorList>
    </citation>
    <scope>NUCLEOTIDE SEQUENCE</scope>
    <source>
        <strain evidence="8">AVDCRST_MAG03</strain>
    </source>
</reference>
<dbReference type="GO" id="GO:0030203">
    <property type="term" value="P:glycosaminoglycan metabolic process"/>
    <property type="evidence" value="ECO:0007669"/>
    <property type="project" value="InterPro"/>
</dbReference>
<dbReference type="SUPFAM" id="SSF53649">
    <property type="entry name" value="Alkaline phosphatase-like"/>
    <property type="match status" value="1"/>
</dbReference>
<dbReference type="InterPro" id="IPR024607">
    <property type="entry name" value="Sulfatase_CS"/>
</dbReference>
<dbReference type="GO" id="GO:0008449">
    <property type="term" value="F:N-acetylglucosamine-6-sulfatase activity"/>
    <property type="evidence" value="ECO:0007669"/>
    <property type="project" value="InterPro"/>
</dbReference>
<dbReference type="PANTHER" id="PTHR43108:SF8">
    <property type="entry name" value="SD21168P"/>
    <property type="match status" value="1"/>
</dbReference>
<keyword evidence="4" id="KW-0325">Glycoprotein</keyword>
<dbReference type="EMBL" id="CADCUT010000154">
    <property type="protein sequence ID" value="CAA9420730.1"/>
    <property type="molecule type" value="Genomic_DNA"/>
</dbReference>
<evidence type="ECO:0000256" key="3">
    <source>
        <dbReference type="ARBA" id="ARBA00022801"/>
    </source>
</evidence>
<evidence type="ECO:0000313" key="8">
    <source>
        <dbReference type="EMBL" id="CAA9420730.1"/>
    </source>
</evidence>
<dbReference type="PIRSF" id="PIRSF036666">
    <property type="entry name" value="G6S"/>
    <property type="match status" value="1"/>
</dbReference>
<evidence type="ECO:0000256" key="5">
    <source>
        <dbReference type="PIRSR" id="PIRSR036666-50"/>
    </source>
</evidence>
<comment type="similarity">
    <text evidence="1">Belongs to the sulfatase family.</text>
</comment>
<evidence type="ECO:0000256" key="2">
    <source>
        <dbReference type="ARBA" id="ARBA00022729"/>
    </source>
</evidence>
<feature type="region of interest" description="Disordered" evidence="6">
    <location>
        <begin position="227"/>
        <end position="274"/>
    </location>
</feature>
<evidence type="ECO:0000256" key="4">
    <source>
        <dbReference type="ARBA" id="ARBA00023180"/>
    </source>
</evidence>
<accession>A0A6J4PVF1</accession>
<feature type="domain" description="Sulfatase N-terminal" evidence="7">
    <location>
        <begin position="50"/>
        <end position="373"/>
    </location>
</feature>
<dbReference type="Pfam" id="PF00884">
    <property type="entry name" value="Sulfatase"/>
    <property type="match status" value="1"/>
</dbReference>
<evidence type="ECO:0000259" key="7">
    <source>
        <dbReference type="Pfam" id="PF00884"/>
    </source>
</evidence>
<proteinExistence type="inferred from homology"/>
<comment type="PTM">
    <text evidence="5">The conversion to 3-oxoalanine (also known as C-formylglycine, FGly), of a serine or cysteine residue in prokaryotes and of a cysteine residue in eukaryotes, is critical for catalytic activity.</text>
</comment>
<organism evidence="8">
    <name type="scientific">uncultured Rubrobacteraceae bacterium</name>
    <dbReference type="NCBI Taxonomy" id="349277"/>
    <lineage>
        <taxon>Bacteria</taxon>
        <taxon>Bacillati</taxon>
        <taxon>Actinomycetota</taxon>
        <taxon>Rubrobacteria</taxon>
        <taxon>Rubrobacterales</taxon>
        <taxon>Rubrobacteraceae</taxon>
        <taxon>environmental samples</taxon>
    </lineage>
</organism>
<dbReference type="PANTHER" id="PTHR43108">
    <property type="entry name" value="N-ACETYLGLUCOSAMINE-6-SULFATASE FAMILY MEMBER"/>
    <property type="match status" value="1"/>
</dbReference>
<dbReference type="GO" id="GO:0047753">
    <property type="term" value="F:choline-sulfatase activity"/>
    <property type="evidence" value="ECO:0007669"/>
    <property type="project" value="UniProtKB-EC"/>
</dbReference>